<evidence type="ECO:0000313" key="1">
    <source>
        <dbReference type="EMBL" id="KAG2301671.1"/>
    </source>
</evidence>
<dbReference type="EMBL" id="JAAMPC010000007">
    <property type="protein sequence ID" value="KAG2301671.1"/>
    <property type="molecule type" value="Genomic_DNA"/>
</dbReference>
<reference evidence="1 2" key="1">
    <citation type="submission" date="2020-02" db="EMBL/GenBank/DDBJ databases">
        <authorList>
            <person name="Ma Q."/>
            <person name="Huang Y."/>
            <person name="Song X."/>
            <person name="Pei D."/>
        </authorList>
    </citation>
    <scope>NUCLEOTIDE SEQUENCE [LARGE SCALE GENOMIC DNA]</scope>
    <source>
        <strain evidence="1">Sxm20200214</strain>
        <tissue evidence="1">Leaf</tissue>
    </source>
</reference>
<organism evidence="1 2">
    <name type="scientific">Brassica carinata</name>
    <name type="common">Ethiopian mustard</name>
    <name type="synonym">Abyssinian cabbage</name>
    <dbReference type="NCBI Taxonomy" id="52824"/>
    <lineage>
        <taxon>Eukaryota</taxon>
        <taxon>Viridiplantae</taxon>
        <taxon>Streptophyta</taxon>
        <taxon>Embryophyta</taxon>
        <taxon>Tracheophyta</taxon>
        <taxon>Spermatophyta</taxon>
        <taxon>Magnoliopsida</taxon>
        <taxon>eudicotyledons</taxon>
        <taxon>Gunneridae</taxon>
        <taxon>Pentapetalae</taxon>
        <taxon>rosids</taxon>
        <taxon>malvids</taxon>
        <taxon>Brassicales</taxon>
        <taxon>Brassicaceae</taxon>
        <taxon>Brassiceae</taxon>
        <taxon>Brassica</taxon>
    </lineage>
</organism>
<dbReference type="Proteomes" id="UP000886595">
    <property type="component" value="Unassembled WGS sequence"/>
</dbReference>
<evidence type="ECO:0000313" key="2">
    <source>
        <dbReference type="Proteomes" id="UP000886595"/>
    </source>
</evidence>
<accession>A0A8X7V6L7</accession>
<sequence>MEACELLSQKKKKEREILKEHREAQHTIHTKVMVIPGISMVYAVVYTDVEKGQFGLNLVAYLLASPSPRQIVKSLLCVSPLSKRQNS</sequence>
<comment type="caution">
    <text evidence="1">The sequence shown here is derived from an EMBL/GenBank/DDBJ whole genome shotgun (WGS) entry which is preliminary data.</text>
</comment>
<proteinExistence type="predicted"/>
<protein>
    <submittedName>
        <fullName evidence="1">Uncharacterized protein</fullName>
    </submittedName>
</protein>
<dbReference type="AlphaFoldDB" id="A0A8X7V6L7"/>
<keyword evidence="2" id="KW-1185">Reference proteome</keyword>
<name>A0A8X7V6L7_BRACI</name>
<gene>
    <name evidence="1" type="ORF">Bca52824_030322</name>
</gene>